<dbReference type="InterPro" id="IPR012441">
    <property type="entry name" value="DUF1643"/>
</dbReference>
<reference evidence="1 2" key="1">
    <citation type="submission" date="2023-04" db="EMBL/GenBank/DDBJ databases">
        <title>Bacteria Genome Submission.</title>
        <authorList>
            <person name="Isaac P."/>
        </authorList>
    </citation>
    <scope>NUCLEOTIDE SEQUENCE [LARGE SCALE GENOMIC DNA]</scope>
    <source>
        <strain evidence="1 2">SampleS7P1</strain>
    </source>
</reference>
<dbReference type="Pfam" id="PF07799">
    <property type="entry name" value="DUF1643"/>
    <property type="match status" value="1"/>
</dbReference>
<sequence length="209" mass="23927">MDYYNTNHVKTNGIYCDKSQLSNTINLSKREILELPLKCTGSHCATIILMNPSKADCTQSDGTVNKIIEFFYNHQSYNISTLHITNLFPIYNTQSNTLYQDILNIKYNKSSLYLKSILTSNFQTIVNSANNSKMLVLAWGDCPKGFNGILYYNTISSILDNIKKHNNIYVFDFNKIPKLTLHGNPRHPSRETIYTLQKVTINSDILIIE</sequence>
<accession>A0ABY8R493</accession>
<proteinExistence type="predicted"/>
<dbReference type="EMBL" id="CP124685">
    <property type="protein sequence ID" value="WGX75468.1"/>
    <property type="molecule type" value="Genomic_DNA"/>
</dbReference>
<keyword evidence="2" id="KW-1185">Reference proteome</keyword>
<organism evidence="1 2">
    <name type="scientific">Paraclostridium bifermentans</name>
    <name type="common">Clostridium bifermentans</name>
    <dbReference type="NCBI Taxonomy" id="1490"/>
    <lineage>
        <taxon>Bacteria</taxon>
        <taxon>Bacillati</taxon>
        <taxon>Bacillota</taxon>
        <taxon>Clostridia</taxon>
        <taxon>Peptostreptococcales</taxon>
        <taxon>Peptostreptococcaceae</taxon>
        <taxon>Paraclostridium</taxon>
    </lineage>
</organism>
<protein>
    <submittedName>
        <fullName evidence="1">DUF1643 domain-containing protein</fullName>
    </submittedName>
</protein>
<evidence type="ECO:0000313" key="1">
    <source>
        <dbReference type="EMBL" id="WGX75468.1"/>
    </source>
</evidence>
<gene>
    <name evidence="1" type="ORF">QJS64_16005</name>
</gene>
<evidence type="ECO:0000313" key="2">
    <source>
        <dbReference type="Proteomes" id="UP001239169"/>
    </source>
</evidence>
<dbReference type="Proteomes" id="UP001239169">
    <property type="component" value="Chromosome"/>
</dbReference>
<name>A0ABY8R493_PARBF</name>